<feature type="DNA-binding region" description="H-T-H motif" evidence="2">
    <location>
        <begin position="27"/>
        <end position="46"/>
    </location>
</feature>
<dbReference type="EMBL" id="JBHTCO010000003">
    <property type="protein sequence ID" value="MFC7391900.1"/>
    <property type="molecule type" value="Genomic_DNA"/>
</dbReference>
<dbReference type="PRINTS" id="PR00455">
    <property type="entry name" value="HTHTETR"/>
</dbReference>
<dbReference type="Proteomes" id="UP001596505">
    <property type="component" value="Unassembled WGS sequence"/>
</dbReference>
<keyword evidence="1 2" id="KW-0238">DNA-binding</keyword>
<dbReference type="PANTHER" id="PTHR43479:SF11">
    <property type="entry name" value="ACREF_ENVCD OPERON REPRESSOR-RELATED"/>
    <property type="match status" value="1"/>
</dbReference>
<dbReference type="RefSeq" id="WP_380963365.1">
    <property type="nucleotide sequence ID" value="NZ_JBHTCO010000003.1"/>
</dbReference>
<dbReference type="Pfam" id="PF00440">
    <property type="entry name" value="TetR_N"/>
    <property type="match status" value="1"/>
</dbReference>
<accession>A0ABW2PTM8</accession>
<gene>
    <name evidence="4" type="ORF">ACFQRG_02680</name>
</gene>
<feature type="domain" description="HTH tetR-type" evidence="3">
    <location>
        <begin position="4"/>
        <end position="64"/>
    </location>
</feature>
<evidence type="ECO:0000256" key="2">
    <source>
        <dbReference type="PROSITE-ProRule" id="PRU00335"/>
    </source>
</evidence>
<dbReference type="PANTHER" id="PTHR43479">
    <property type="entry name" value="ACREF/ENVCD OPERON REPRESSOR-RELATED"/>
    <property type="match status" value="1"/>
</dbReference>
<evidence type="ECO:0000259" key="3">
    <source>
        <dbReference type="PROSITE" id="PS50977"/>
    </source>
</evidence>
<dbReference type="InterPro" id="IPR036271">
    <property type="entry name" value="Tet_transcr_reg_TetR-rel_C_sf"/>
</dbReference>
<sequence>MFITSTIDEIRKVSLKLFASKGYEGTSLSEIASGVGIKKPSLYAHFKSKEDLFLSVFGDVLEDNVKSVKEFIEPYKKDSVEIKLREFLYGTCRYYFTHEDEVALLKRAMLFPPEGLKDKLQDQFLTFEKNTDILLKKFFTEGIEKGVIREEPIDRLLAAYYCLQDGLFIQMFYYSKAHFEEKMESVWHIFWKGIKAS</sequence>
<dbReference type="Gene3D" id="1.10.357.10">
    <property type="entry name" value="Tetracycline Repressor, domain 2"/>
    <property type="match status" value="1"/>
</dbReference>
<dbReference type="InterPro" id="IPR009057">
    <property type="entry name" value="Homeodomain-like_sf"/>
</dbReference>
<dbReference type="InterPro" id="IPR050624">
    <property type="entry name" value="HTH-type_Tx_Regulator"/>
</dbReference>
<protein>
    <submittedName>
        <fullName evidence="4">TetR/AcrR family transcriptional regulator</fullName>
    </submittedName>
</protein>
<proteinExistence type="predicted"/>
<dbReference type="PROSITE" id="PS50977">
    <property type="entry name" value="HTH_TETR_2"/>
    <property type="match status" value="1"/>
</dbReference>
<comment type="caution">
    <text evidence="4">The sequence shown here is derived from an EMBL/GenBank/DDBJ whole genome shotgun (WGS) entry which is preliminary data.</text>
</comment>
<reference evidence="5" key="1">
    <citation type="journal article" date="2019" name="Int. J. Syst. Evol. Microbiol.">
        <title>The Global Catalogue of Microorganisms (GCM) 10K type strain sequencing project: providing services to taxonomists for standard genome sequencing and annotation.</title>
        <authorList>
            <consortium name="The Broad Institute Genomics Platform"/>
            <consortium name="The Broad Institute Genome Sequencing Center for Infectious Disease"/>
            <person name="Wu L."/>
            <person name="Ma J."/>
        </authorList>
    </citation>
    <scope>NUCLEOTIDE SEQUENCE [LARGE SCALE GENOMIC DNA]</scope>
    <source>
        <strain evidence="5">CGMCC 1.16305</strain>
    </source>
</reference>
<organism evidence="4 5">
    <name type="scientific">Scopulibacillus cellulosilyticus</name>
    <dbReference type="NCBI Taxonomy" id="2665665"/>
    <lineage>
        <taxon>Bacteria</taxon>
        <taxon>Bacillati</taxon>
        <taxon>Bacillota</taxon>
        <taxon>Bacilli</taxon>
        <taxon>Bacillales</taxon>
        <taxon>Sporolactobacillaceae</taxon>
        <taxon>Scopulibacillus</taxon>
    </lineage>
</organism>
<name>A0ABW2PTM8_9BACL</name>
<evidence type="ECO:0000256" key="1">
    <source>
        <dbReference type="ARBA" id="ARBA00023125"/>
    </source>
</evidence>
<evidence type="ECO:0000313" key="5">
    <source>
        <dbReference type="Proteomes" id="UP001596505"/>
    </source>
</evidence>
<keyword evidence="5" id="KW-1185">Reference proteome</keyword>
<evidence type="ECO:0000313" key="4">
    <source>
        <dbReference type="EMBL" id="MFC7391900.1"/>
    </source>
</evidence>
<dbReference type="SUPFAM" id="SSF46689">
    <property type="entry name" value="Homeodomain-like"/>
    <property type="match status" value="1"/>
</dbReference>
<dbReference type="InterPro" id="IPR001647">
    <property type="entry name" value="HTH_TetR"/>
</dbReference>
<dbReference type="SUPFAM" id="SSF48498">
    <property type="entry name" value="Tetracyclin repressor-like, C-terminal domain"/>
    <property type="match status" value="1"/>
</dbReference>
<dbReference type="Gene3D" id="1.10.10.60">
    <property type="entry name" value="Homeodomain-like"/>
    <property type="match status" value="1"/>
</dbReference>